<proteinExistence type="predicted"/>
<dbReference type="AlphaFoldDB" id="A0A4Y8PYS5"/>
<reference evidence="1 2" key="1">
    <citation type="submission" date="2017-03" db="EMBL/GenBank/DDBJ databases">
        <title>Isolation of Levoglucosan Utilizing Bacteria.</title>
        <authorList>
            <person name="Arya A.S."/>
        </authorList>
    </citation>
    <scope>NUCLEOTIDE SEQUENCE [LARGE SCALE GENOMIC DNA]</scope>
    <source>
        <strain evidence="1 2">MEC069</strain>
    </source>
</reference>
<gene>
    <name evidence="1" type="ORF">B5M42_17535</name>
</gene>
<name>A0A4Y8PYS5_9BACL</name>
<comment type="caution">
    <text evidence="1">The sequence shown here is derived from an EMBL/GenBank/DDBJ whole genome shotgun (WGS) entry which is preliminary data.</text>
</comment>
<dbReference type="OrthoDB" id="2654042at2"/>
<keyword evidence="2" id="KW-1185">Reference proteome</keyword>
<sequence length="205" mass="22788">MTTNETTEQPSQEEQQQKEAEMIIALFQHAKHLLQQQYPEFVAGGQIGQHPAHGPLFAFTLEKDGNTYACGFLLNEVVRAFQGDENPGVWLSSYFVDMIRAGQHNPLPVPPQTEDEAKAVYDNNIVPHCAQSAREEFDGETVYVDLEFHEEAGPILEAGFPAIKEGNNTCAMPLAFLMTLYLLNRDPAEPLIAALYKLKSEHAAS</sequence>
<evidence type="ECO:0000313" key="1">
    <source>
        <dbReference type="EMBL" id="TFE85363.1"/>
    </source>
</evidence>
<dbReference type="Proteomes" id="UP000298246">
    <property type="component" value="Unassembled WGS sequence"/>
</dbReference>
<evidence type="ECO:0000313" key="2">
    <source>
        <dbReference type="Proteomes" id="UP000298246"/>
    </source>
</evidence>
<protein>
    <submittedName>
        <fullName evidence="1">Uncharacterized protein</fullName>
    </submittedName>
</protein>
<dbReference type="RefSeq" id="WP_134755134.1">
    <property type="nucleotide sequence ID" value="NZ_MYFO02000010.1"/>
</dbReference>
<dbReference type="EMBL" id="MYFO01000026">
    <property type="protein sequence ID" value="TFE85363.1"/>
    <property type="molecule type" value="Genomic_DNA"/>
</dbReference>
<organism evidence="1 2">
    <name type="scientific">Paenibacillus athensensis</name>
    <dbReference type="NCBI Taxonomy" id="1967502"/>
    <lineage>
        <taxon>Bacteria</taxon>
        <taxon>Bacillati</taxon>
        <taxon>Bacillota</taxon>
        <taxon>Bacilli</taxon>
        <taxon>Bacillales</taxon>
        <taxon>Paenibacillaceae</taxon>
        <taxon>Paenibacillus</taxon>
    </lineage>
</organism>
<accession>A0A4Y8PYS5</accession>